<evidence type="ECO:0000313" key="1">
    <source>
        <dbReference type="EMBL" id="KAG5607297.1"/>
    </source>
</evidence>
<sequence>MGVGRFVCGASAGEEWCGGVSVLIHLLGVFGWWNNEERENEFIWVVKIMIRVSPLVQKIYTTQNLEGKDIGVLKV</sequence>
<organism evidence="1 2">
    <name type="scientific">Solanum commersonii</name>
    <name type="common">Commerson's wild potato</name>
    <name type="synonym">Commerson's nightshade</name>
    <dbReference type="NCBI Taxonomy" id="4109"/>
    <lineage>
        <taxon>Eukaryota</taxon>
        <taxon>Viridiplantae</taxon>
        <taxon>Streptophyta</taxon>
        <taxon>Embryophyta</taxon>
        <taxon>Tracheophyta</taxon>
        <taxon>Spermatophyta</taxon>
        <taxon>Magnoliopsida</taxon>
        <taxon>eudicotyledons</taxon>
        <taxon>Gunneridae</taxon>
        <taxon>Pentapetalae</taxon>
        <taxon>asterids</taxon>
        <taxon>lamiids</taxon>
        <taxon>Solanales</taxon>
        <taxon>Solanaceae</taxon>
        <taxon>Solanoideae</taxon>
        <taxon>Solaneae</taxon>
        <taxon>Solanum</taxon>
    </lineage>
</organism>
<proteinExistence type="predicted"/>
<dbReference type="EMBL" id="JACXVP010000005">
    <property type="protein sequence ID" value="KAG5607297.1"/>
    <property type="molecule type" value="Genomic_DNA"/>
</dbReference>
<keyword evidence="2" id="KW-1185">Reference proteome</keyword>
<name>A0A9J5Z347_SOLCO</name>
<dbReference type="Proteomes" id="UP000824120">
    <property type="component" value="Chromosome 5"/>
</dbReference>
<protein>
    <submittedName>
        <fullName evidence="1">Uncharacterized protein</fullName>
    </submittedName>
</protein>
<gene>
    <name evidence="1" type="ORF">H5410_028789</name>
</gene>
<evidence type="ECO:0000313" key="2">
    <source>
        <dbReference type="Proteomes" id="UP000824120"/>
    </source>
</evidence>
<dbReference type="AlphaFoldDB" id="A0A9J5Z347"/>
<accession>A0A9J5Z347</accession>
<reference evidence="1 2" key="1">
    <citation type="submission" date="2020-09" db="EMBL/GenBank/DDBJ databases">
        <title>De no assembly of potato wild relative species, Solanum commersonii.</title>
        <authorList>
            <person name="Cho K."/>
        </authorList>
    </citation>
    <scope>NUCLEOTIDE SEQUENCE [LARGE SCALE GENOMIC DNA]</scope>
    <source>
        <strain evidence="1">LZ3.2</strain>
        <tissue evidence="1">Leaf</tissue>
    </source>
</reference>
<comment type="caution">
    <text evidence="1">The sequence shown here is derived from an EMBL/GenBank/DDBJ whole genome shotgun (WGS) entry which is preliminary data.</text>
</comment>